<dbReference type="PRINTS" id="PR01386">
    <property type="entry name" value="CCMCBIOGNSIS"/>
</dbReference>
<feature type="transmembrane region" description="Helical" evidence="9">
    <location>
        <begin position="192"/>
        <end position="213"/>
    </location>
</feature>
<protein>
    <recommendedName>
        <fullName evidence="4">Heme exporter protein C</fullName>
    </recommendedName>
</protein>
<evidence type="ECO:0000313" key="12">
    <source>
        <dbReference type="Proteomes" id="UP000055590"/>
    </source>
</evidence>
<dbReference type="GO" id="GO:0017004">
    <property type="term" value="P:cytochrome complex assembly"/>
    <property type="evidence" value="ECO:0007669"/>
    <property type="project" value="UniProtKB-KW"/>
</dbReference>
<keyword evidence="6" id="KW-0201">Cytochrome c-type biogenesis</keyword>
<evidence type="ECO:0000256" key="7">
    <source>
        <dbReference type="ARBA" id="ARBA00022989"/>
    </source>
</evidence>
<reference evidence="11 12" key="1">
    <citation type="submission" date="2015-08" db="EMBL/GenBank/DDBJ databases">
        <authorList>
            <person name="Babu N.S."/>
            <person name="Beckwith C.J."/>
            <person name="Beseler K.G."/>
            <person name="Brison A."/>
            <person name="Carone J.V."/>
            <person name="Caskin T.P."/>
            <person name="Diamond M."/>
            <person name="Durham M.E."/>
            <person name="Foxe J.M."/>
            <person name="Go M."/>
            <person name="Henderson B.A."/>
            <person name="Jones I.B."/>
            <person name="McGettigan J.A."/>
            <person name="Micheletti S.J."/>
            <person name="Nasrallah M.E."/>
            <person name="Ortiz D."/>
            <person name="Piller C.R."/>
            <person name="Privatt S.R."/>
            <person name="Schneider S.L."/>
            <person name="Sharp S."/>
            <person name="Smith T.C."/>
            <person name="Stanton J.D."/>
            <person name="Ullery H.E."/>
            <person name="Wilson R.J."/>
            <person name="Serrano M.G."/>
            <person name="Buck G."/>
            <person name="Lee V."/>
            <person name="Wang Y."/>
            <person name="Carvalho R."/>
            <person name="Voegtly L."/>
            <person name="Shi R."/>
            <person name="Duckworth R."/>
            <person name="Johnson A."/>
            <person name="Loviza R."/>
            <person name="Walstead R."/>
            <person name="Shah Z."/>
            <person name="Kiflezghi M."/>
            <person name="Wade K."/>
            <person name="Ball S.L."/>
            <person name="Bradley K.W."/>
            <person name="Asai D.J."/>
            <person name="Bowman C.A."/>
            <person name="Russell D.A."/>
            <person name="Pope W.H."/>
            <person name="Jacobs-Sera D."/>
            <person name="Hendrix R.W."/>
            <person name="Hatfull G.F."/>
        </authorList>
    </citation>
    <scope>NUCLEOTIDE SEQUENCE [LARGE SCALE GENOMIC DNA]</scope>
    <source>
        <strain evidence="11 12">DSM 27710</strain>
    </source>
</reference>
<evidence type="ECO:0000259" key="10">
    <source>
        <dbReference type="Pfam" id="PF01578"/>
    </source>
</evidence>
<gene>
    <name evidence="11" type="ORF">AKJ08_0210</name>
</gene>
<accession>A0A0K1P8G6</accession>
<dbReference type="STRING" id="1391653.AKJ08_0210"/>
<dbReference type="GO" id="GO:0016829">
    <property type="term" value="F:lyase activity"/>
    <property type="evidence" value="ECO:0007669"/>
    <property type="project" value="UniProtKB-KW"/>
</dbReference>
<feature type="transmembrane region" description="Helical" evidence="9">
    <location>
        <begin position="90"/>
        <end position="110"/>
    </location>
</feature>
<keyword evidence="5 9" id="KW-0812">Transmembrane</keyword>
<dbReference type="PATRIC" id="fig|1391653.3.peg.222"/>
<comment type="similarity">
    <text evidence="3">Belongs to the CcmC/CycZ/HelC family.</text>
</comment>
<keyword evidence="11" id="KW-0456">Lyase</keyword>
<comment type="function">
    <text evidence="1">Required for the export of heme to the periplasm for the biogenesis of c-type cytochromes.</text>
</comment>
<keyword evidence="12" id="KW-1185">Reference proteome</keyword>
<dbReference type="GO" id="GO:0005886">
    <property type="term" value="C:plasma membrane"/>
    <property type="evidence" value="ECO:0007669"/>
    <property type="project" value="TreeGrafter"/>
</dbReference>
<evidence type="ECO:0000256" key="8">
    <source>
        <dbReference type="ARBA" id="ARBA00023136"/>
    </source>
</evidence>
<evidence type="ECO:0000256" key="9">
    <source>
        <dbReference type="SAM" id="Phobius"/>
    </source>
</evidence>
<dbReference type="Pfam" id="PF01578">
    <property type="entry name" value="Cytochrom_C_asm"/>
    <property type="match status" value="1"/>
</dbReference>
<sequence length="244" mass="27041">MGLDQLPRPSTKAPKVAAGLIAFAVVLLAAGSYIGLFRAPPEHFMGEVQRIMYVHVPTAWNALLAFTFAFVCSVAFLFRQNWKWDARLEAGLEVGVLLAFLLCVQGSIWAKPTWGVWWDWDPRLTTTAVMLFAFVGILALRRFVEDPVKRATWSAVATIIAYADVPIVYYSVRWWNSLHQTQSSPQTVASTMVTPLRINAFGILFLVSGLLVLRSQLAQRRLVRELAPPLPERSVSDAVVGGAA</sequence>
<feature type="transmembrane region" description="Helical" evidence="9">
    <location>
        <begin position="16"/>
        <end position="39"/>
    </location>
</feature>
<keyword evidence="8 9" id="KW-0472">Membrane</keyword>
<dbReference type="InterPro" id="IPR045062">
    <property type="entry name" value="Cyt_c_biogenesis_CcsA/CcmC"/>
</dbReference>
<dbReference type="GO" id="GO:0020037">
    <property type="term" value="F:heme binding"/>
    <property type="evidence" value="ECO:0007669"/>
    <property type="project" value="InterPro"/>
</dbReference>
<dbReference type="AlphaFoldDB" id="A0A0K1P8G6"/>
<dbReference type="EMBL" id="CP012332">
    <property type="protein sequence ID" value="AKU89823.1"/>
    <property type="molecule type" value="Genomic_DNA"/>
</dbReference>
<evidence type="ECO:0000256" key="3">
    <source>
        <dbReference type="ARBA" id="ARBA00005840"/>
    </source>
</evidence>
<evidence type="ECO:0000256" key="6">
    <source>
        <dbReference type="ARBA" id="ARBA00022748"/>
    </source>
</evidence>
<keyword evidence="7 9" id="KW-1133">Transmembrane helix</keyword>
<feature type="transmembrane region" description="Helical" evidence="9">
    <location>
        <begin position="152"/>
        <end position="172"/>
    </location>
</feature>
<name>A0A0K1P8G6_9BACT</name>
<dbReference type="RefSeq" id="WP_050724357.1">
    <property type="nucleotide sequence ID" value="NZ_CP012332.1"/>
</dbReference>
<evidence type="ECO:0000256" key="5">
    <source>
        <dbReference type="ARBA" id="ARBA00022692"/>
    </source>
</evidence>
<comment type="subcellular location">
    <subcellularLocation>
        <location evidence="2">Membrane</location>
        <topology evidence="2">Multi-pass membrane protein</topology>
    </subcellularLocation>
</comment>
<dbReference type="KEGG" id="vin:AKJ08_0210"/>
<dbReference type="InterPro" id="IPR003557">
    <property type="entry name" value="Cyt_c_biogenesis_CcmC"/>
</dbReference>
<dbReference type="PANTHER" id="PTHR30071">
    <property type="entry name" value="HEME EXPORTER PROTEIN C"/>
    <property type="match status" value="1"/>
</dbReference>
<dbReference type="Proteomes" id="UP000055590">
    <property type="component" value="Chromosome"/>
</dbReference>
<feature type="transmembrane region" description="Helical" evidence="9">
    <location>
        <begin position="122"/>
        <end position="140"/>
    </location>
</feature>
<feature type="domain" description="Cytochrome c assembly protein" evidence="10">
    <location>
        <begin position="28"/>
        <end position="179"/>
    </location>
</feature>
<evidence type="ECO:0000256" key="2">
    <source>
        <dbReference type="ARBA" id="ARBA00004141"/>
    </source>
</evidence>
<proteinExistence type="inferred from homology"/>
<dbReference type="PANTHER" id="PTHR30071:SF1">
    <property type="entry name" value="CYTOCHROME B_B6 PROTEIN-RELATED"/>
    <property type="match status" value="1"/>
</dbReference>
<feature type="transmembrane region" description="Helical" evidence="9">
    <location>
        <begin position="59"/>
        <end position="78"/>
    </location>
</feature>
<dbReference type="GO" id="GO:0015232">
    <property type="term" value="F:heme transmembrane transporter activity"/>
    <property type="evidence" value="ECO:0007669"/>
    <property type="project" value="InterPro"/>
</dbReference>
<evidence type="ECO:0000313" key="11">
    <source>
        <dbReference type="EMBL" id="AKU89823.1"/>
    </source>
</evidence>
<dbReference type="OrthoDB" id="9778550at2"/>
<dbReference type="InterPro" id="IPR002541">
    <property type="entry name" value="Cyt_c_assembly"/>
</dbReference>
<organism evidence="11 12">
    <name type="scientific">Vulgatibacter incomptus</name>
    <dbReference type="NCBI Taxonomy" id="1391653"/>
    <lineage>
        <taxon>Bacteria</taxon>
        <taxon>Pseudomonadati</taxon>
        <taxon>Myxococcota</taxon>
        <taxon>Myxococcia</taxon>
        <taxon>Myxococcales</taxon>
        <taxon>Cystobacterineae</taxon>
        <taxon>Vulgatibacteraceae</taxon>
        <taxon>Vulgatibacter</taxon>
    </lineage>
</organism>
<evidence type="ECO:0000256" key="4">
    <source>
        <dbReference type="ARBA" id="ARBA00016463"/>
    </source>
</evidence>
<evidence type="ECO:0000256" key="1">
    <source>
        <dbReference type="ARBA" id="ARBA00002442"/>
    </source>
</evidence>